<name>A0A8J3JUQ3_9ACTN</name>
<dbReference type="PANTHER" id="PTHR43800:SF1">
    <property type="entry name" value="PEPTIDYL-LYSINE N-ACETYLTRANSFERASE YJAB"/>
    <property type="match status" value="1"/>
</dbReference>
<keyword evidence="5" id="KW-1185">Reference proteome</keyword>
<dbReference type="InterPro" id="IPR016181">
    <property type="entry name" value="Acyl_CoA_acyltransferase"/>
</dbReference>
<dbReference type="GO" id="GO:0016747">
    <property type="term" value="F:acyltransferase activity, transferring groups other than amino-acyl groups"/>
    <property type="evidence" value="ECO:0007669"/>
    <property type="project" value="InterPro"/>
</dbReference>
<protein>
    <submittedName>
        <fullName evidence="4">GCN5 family N-acetyltransferase</fullName>
    </submittedName>
</protein>
<evidence type="ECO:0000313" key="5">
    <source>
        <dbReference type="Proteomes" id="UP000601223"/>
    </source>
</evidence>
<evidence type="ECO:0000259" key="3">
    <source>
        <dbReference type="PROSITE" id="PS51186"/>
    </source>
</evidence>
<reference evidence="4 5" key="1">
    <citation type="submission" date="2021-01" db="EMBL/GenBank/DDBJ databases">
        <title>Whole genome shotgun sequence of Catellatospora bangladeshensis NBRC 107357.</title>
        <authorList>
            <person name="Komaki H."/>
            <person name="Tamura T."/>
        </authorList>
    </citation>
    <scope>NUCLEOTIDE SEQUENCE [LARGE SCALE GENOMIC DNA]</scope>
    <source>
        <strain evidence="4 5">NBRC 107357</strain>
    </source>
</reference>
<dbReference type="AlphaFoldDB" id="A0A8J3JUQ3"/>
<dbReference type="PROSITE" id="PS51186">
    <property type="entry name" value="GNAT"/>
    <property type="match status" value="1"/>
</dbReference>
<accession>A0A8J3JUQ3</accession>
<feature type="domain" description="N-acetyltransferase" evidence="3">
    <location>
        <begin position="4"/>
        <end position="152"/>
    </location>
</feature>
<dbReference type="CDD" id="cd04301">
    <property type="entry name" value="NAT_SF"/>
    <property type="match status" value="1"/>
</dbReference>
<sequence length="167" mass="17613">MSEVRVRPARAAELPLLVEVELASDGPFHDAGIGPLPPPGSAEELAEARCVLVAGDPPVGFARLGEVDGLAHLEQLSVHPGHSGRGIGTALLEAACTWAAGSGYQAMTLTTFADVPWNAPYYARRGFTELTLLTPGLQEIRTHEAELGLDVLGRRIAMRRALAASRG</sequence>
<dbReference type="Gene3D" id="3.40.630.30">
    <property type="match status" value="1"/>
</dbReference>
<dbReference type="Proteomes" id="UP000601223">
    <property type="component" value="Unassembled WGS sequence"/>
</dbReference>
<dbReference type="EMBL" id="BONF01000033">
    <property type="protein sequence ID" value="GIF84064.1"/>
    <property type="molecule type" value="Genomic_DNA"/>
</dbReference>
<dbReference type="InterPro" id="IPR000182">
    <property type="entry name" value="GNAT_dom"/>
</dbReference>
<evidence type="ECO:0000256" key="2">
    <source>
        <dbReference type="ARBA" id="ARBA00023315"/>
    </source>
</evidence>
<dbReference type="RefSeq" id="WP_239126029.1">
    <property type="nucleotide sequence ID" value="NZ_BONF01000033.1"/>
</dbReference>
<comment type="caution">
    <text evidence="4">The sequence shown here is derived from an EMBL/GenBank/DDBJ whole genome shotgun (WGS) entry which is preliminary data.</text>
</comment>
<evidence type="ECO:0000313" key="4">
    <source>
        <dbReference type="EMBL" id="GIF84064.1"/>
    </source>
</evidence>
<gene>
    <name evidence="4" type="ORF">Cba03nite_54130</name>
</gene>
<proteinExistence type="predicted"/>
<keyword evidence="2" id="KW-0012">Acyltransferase</keyword>
<evidence type="ECO:0000256" key="1">
    <source>
        <dbReference type="ARBA" id="ARBA00022679"/>
    </source>
</evidence>
<dbReference type="PANTHER" id="PTHR43800">
    <property type="entry name" value="PEPTIDYL-LYSINE N-ACETYLTRANSFERASE YJAB"/>
    <property type="match status" value="1"/>
</dbReference>
<dbReference type="SUPFAM" id="SSF55729">
    <property type="entry name" value="Acyl-CoA N-acyltransferases (Nat)"/>
    <property type="match status" value="1"/>
</dbReference>
<keyword evidence="1" id="KW-0808">Transferase</keyword>
<dbReference type="Pfam" id="PF00583">
    <property type="entry name" value="Acetyltransf_1"/>
    <property type="match status" value="1"/>
</dbReference>
<organism evidence="4 5">
    <name type="scientific">Catellatospora bangladeshensis</name>
    <dbReference type="NCBI Taxonomy" id="310355"/>
    <lineage>
        <taxon>Bacteria</taxon>
        <taxon>Bacillati</taxon>
        <taxon>Actinomycetota</taxon>
        <taxon>Actinomycetes</taxon>
        <taxon>Micromonosporales</taxon>
        <taxon>Micromonosporaceae</taxon>
        <taxon>Catellatospora</taxon>
    </lineage>
</organism>